<dbReference type="AlphaFoldDB" id="A0A6A4ZA06"/>
<keyword evidence="1" id="KW-0677">Repeat</keyword>
<dbReference type="SMART" id="SM00248">
    <property type="entry name" value="ANK"/>
    <property type="match status" value="1"/>
</dbReference>
<dbReference type="PANTHER" id="PTHR24198:SF194">
    <property type="entry name" value="INVERSIN-A"/>
    <property type="match status" value="1"/>
</dbReference>
<evidence type="ECO:0000256" key="3">
    <source>
        <dbReference type="PROSITE-ProRule" id="PRU00023"/>
    </source>
</evidence>
<dbReference type="PANTHER" id="PTHR24198">
    <property type="entry name" value="ANKYRIN REPEAT AND PROTEIN KINASE DOMAIN-CONTAINING PROTEIN"/>
    <property type="match status" value="1"/>
</dbReference>
<feature type="repeat" description="ANK" evidence="3">
    <location>
        <begin position="55"/>
        <end position="87"/>
    </location>
</feature>
<dbReference type="InterPro" id="IPR036770">
    <property type="entry name" value="Ankyrin_rpt-contain_sf"/>
</dbReference>
<gene>
    <name evidence="4" type="ORF">As57867_006566</name>
</gene>
<comment type="caution">
    <text evidence="4">The sequence shown here is derived from an EMBL/GenBank/DDBJ whole genome shotgun (WGS) entry which is preliminary data.</text>
</comment>
<accession>A0A6A4ZA06</accession>
<dbReference type="InterPro" id="IPR002110">
    <property type="entry name" value="Ankyrin_rpt"/>
</dbReference>
<dbReference type="PROSITE" id="PS50297">
    <property type="entry name" value="ANK_REP_REGION"/>
    <property type="match status" value="1"/>
</dbReference>
<keyword evidence="2 3" id="KW-0040">ANK repeat</keyword>
<dbReference type="SUPFAM" id="SSF48403">
    <property type="entry name" value="Ankyrin repeat"/>
    <property type="match status" value="1"/>
</dbReference>
<evidence type="ECO:0000256" key="1">
    <source>
        <dbReference type="ARBA" id="ARBA00022737"/>
    </source>
</evidence>
<dbReference type="Gene3D" id="1.25.40.20">
    <property type="entry name" value="Ankyrin repeat-containing domain"/>
    <property type="match status" value="1"/>
</dbReference>
<organism evidence="4">
    <name type="scientific">Aphanomyces stellatus</name>
    <dbReference type="NCBI Taxonomy" id="120398"/>
    <lineage>
        <taxon>Eukaryota</taxon>
        <taxon>Sar</taxon>
        <taxon>Stramenopiles</taxon>
        <taxon>Oomycota</taxon>
        <taxon>Saprolegniomycetes</taxon>
        <taxon>Saprolegniales</taxon>
        <taxon>Verrucalvaceae</taxon>
        <taxon>Aphanomyces</taxon>
    </lineage>
</organism>
<protein>
    <submittedName>
        <fullName evidence="4">Uncharacterized protein</fullName>
    </submittedName>
</protein>
<name>A0A6A4ZA06_9STRA</name>
<dbReference type="EMBL" id="VJMH01002826">
    <property type="protein sequence ID" value="KAF0707594.1"/>
    <property type="molecule type" value="Genomic_DNA"/>
</dbReference>
<dbReference type="OrthoDB" id="102463at2759"/>
<dbReference type="Pfam" id="PF12796">
    <property type="entry name" value="Ank_2"/>
    <property type="match status" value="1"/>
</dbReference>
<evidence type="ECO:0000256" key="2">
    <source>
        <dbReference type="ARBA" id="ARBA00023043"/>
    </source>
</evidence>
<feature type="non-terminal residue" evidence="4">
    <location>
        <position position="98"/>
    </location>
</feature>
<reference evidence="4" key="1">
    <citation type="submission" date="2019-06" db="EMBL/GenBank/DDBJ databases">
        <title>Genomics analysis of Aphanomyces spp. identifies a new class of oomycete effector associated with host adaptation.</title>
        <authorList>
            <person name="Gaulin E."/>
        </authorList>
    </citation>
    <scope>NUCLEOTIDE SEQUENCE</scope>
    <source>
        <strain evidence="4">CBS 578.67</strain>
    </source>
</reference>
<dbReference type="PROSITE" id="PS50088">
    <property type="entry name" value="ANK_REPEAT"/>
    <property type="match status" value="1"/>
</dbReference>
<sequence>MTATVLQHYLFLDRVGLALTPLLALAAVGDVASVQKYLKNGVQADVLGEYYVGLNQRTPLHWAAIMGRDRVVETLLKHQANADFADRMGRTPLHWATR</sequence>
<proteinExistence type="predicted"/>
<evidence type="ECO:0000313" key="4">
    <source>
        <dbReference type="EMBL" id="KAF0707594.1"/>
    </source>
</evidence>